<organism evidence="9 10">
    <name type="scientific">Candidatus Ornithomonoglobus merdipullorum</name>
    <dbReference type="NCBI Taxonomy" id="2840895"/>
    <lineage>
        <taxon>Bacteria</taxon>
        <taxon>Bacillati</taxon>
        <taxon>Bacillota</taxon>
        <taxon>Clostridia</taxon>
        <taxon>Candidatus Ornithomonoglobus</taxon>
    </lineage>
</organism>
<feature type="transmembrane region" description="Helical" evidence="8">
    <location>
        <begin position="173"/>
        <end position="194"/>
    </location>
</feature>
<feature type="transmembrane region" description="Helical" evidence="8">
    <location>
        <begin position="438"/>
        <end position="457"/>
    </location>
</feature>
<dbReference type="InterPro" id="IPR004268">
    <property type="entry name" value="MurJ"/>
</dbReference>
<evidence type="ECO:0000256" key="2">
    <source>
        <dbReference type="ARBA" id="ARBA00022475"/>
    </source>
</evidence>
<reference evidence="9" key="2">
    <citation type="journal article" date="2021" name="PeerJ">
        <title>Extensive microbial diversity within the chicken gut microbiome revealed by metagenomics and culture.</title>
        <authorList>
            <person name="Gilroy R."/>
            <person name="Ravi A."/>
            <person name="Getino M."/>
            <person name="Pursley I."/>
            <person name="Horton D.L."/>
            <person name="Alikhan N.F."/>
            <person name="Baker D."/>
            <person name="Gharbi K."/>
            <person name="Hall N."/>
            <person name="Watson M."/>
            <person name="Adriaenssens E.M."/>
            <person name="Foster-Nyarko E."/>
            <person name="Jarju S."/>
            <person name="Secka A."/>
            <person name="Antonio M."/>
            <person name="Oren A."/>
            <person name="Chaudhuri R.R."/>
            <person name="La Ragione R."/>
            <person name="Hildebrand F."/>
            <person name="Pallen M.J."/>
        </authorList>
    </citation>
    <scope>NUCLEOTIDE SEQUENCE</scope>
    <source>
        <strain evidence="9">USAMLcec3-3695</strain>
    </source>
</reference>
<dbReference type="Pfam" id="PF01943">
    <property type="entry name" value="Polysacc_synt"/>
    <property type="match status" value="1"/>
</dbReference>
<keyword evidence="4" id="KW-0133">Cell shape</keyword>
<keyword evidence="7 8" id="KW-0472">Membrane</keyword>
<evidence type="ECO:0000256" key="1">
    <source>
        <dbReference type="ARBA" id="ARBA00004651"/>
    </source>
</evidence>
<sequence length="588" mass="62741">MDKINENKTHSFMGNVAIILFAQIMVKVLGLIYRMVITNIDGFGDAGNGFYNAGFQVYTVLLAISSVGIPNAIAKMVAERTALGDHRSAHRIFKTAFLLFAVIGFVCSAVLYLGADFIAIHIVNMDGAQYVMRALAPSIFFVCVSSVIRGYFQGLSDMKATSLSQMLEQVFKSGLTIALVVLTVGSMPAIMMFLTRITMFYSEASGASSTPPEIMAAWANAASSIATMISFAYLAVYYLRRRKGIEKQLRLSSAPELKASTGRLMKAILMLSVPISLASIITAVNRVVDLATITRGIEAAFSAMIPARDGMAAILSPTAEQLNDEAVALSGMLSKSDTLFNMPLALNIAFATVLVPSIAGALAKGDRKEASDKTSYSFLISILLVLPCAIGYIVMAQPIYNIIYPAASSGADLLAIMSVSLIFSALTQTLTGALQGIGKVYVPAIGILAGCVCKVILNLTLIRIPSINIYGAAISSIVCQLVAFLVNFFVLIHYIPLRLTLGKYVLKPLAAGLIMGGAAFVIYRLLFTLMGGSGYLVNLAASLIAIAAAAVIYITLVLIFRILSRDDILLLPAGGKILRFLTKLGLYS</sequence>
<keyword evidence="5" id="KW-0573">Peptidoglycan synthesis</keyword>
<dbReference type="Proteomes" id="UP000824109">
    <property type="component" value="Unassembled WGS sequence"/>
</dbReference>
<dbReference type="AlphaFoldDB" id="A0A9D1M9X1"/>
<feature type="transmembrane region" description="Helical" evidence="8">
    <location>
        <begin position="214"/>
        <end position="239"/>
    </location>
</feature>
<evidence type="ECO:0000256" key="3">
    <source>
        <dbReference type="ARBA" id="ARBA00022692"/>
    </source>
</evidence>
<dbReference type="InterPro" id="IPR024923">
    <property type="entry name" value="PG_synth_SpoVB"/>
</dbReference>
<dbReference type="PANTHER" id="PTHR30250">
    <property type="entry name" value="PST FAMILY PREDICTED COLANIC ACID TRANSPORTER"/>
    <property type="match status" value="1"/>
</dbReference>
<proteinExistence type="predicted"/>
<protein>
    <submittedName>
        <fullName evidence="9">Polysaccharide biosynthesis protein</fullName>
    </submittedName>
</protein>
<feature type="transmembrane region" description="Helical" evidence="8">
    <location>
        <begin position="53"/>
        <end position="74"/>
    </location>
</feature>
<dbReference type="PIRSF" id="PIRSF038958">
    <property type="entry name" value="PG_synth_SpoVB"/>
    <property type="match status" value="1"/>
</dbReference>
<dbReference type="GO" id="GO:0009252">
    <property type="term" value="P:peptidoglycan biosynthetic process"/>
    <property type="evidence" value="ECO:0007669"/>
    <property type="project" value="UniProtKB-KW"/>
</dbReference>
<keyword evidence="2" id="KW-1003">Cell membrane</keyword>
<keyword evidence="3 8" id="KW-0812">Transmembrane</keyword>
<gene>
    <name evidence="9" type="ORF">IAA61_01715</name>
</gene>
<name>A0A9D1M9X1_9FIRM</name>
<dbReference type="EMBL" id="DVNB01000021">
    <property type="protein sequence ID" value="HIU56515.1"/>
    <property type="molecule type" value="Genomic_DNA"/>
</dbReference>
<dbReference type="PANTHER" id="PTHR30250:SF21">
    <property type="entry name" value="LIPID II FLIPPASE MURJ"/>
    <property type="match status" value="1"/>
</dbReference>
<evidence type="ECO:0000256" key="4">
    <source>
        <dbReference type="ARBA" id="ARBA00022960"/>
    </source>
</evidence>
<dbReference type="Pfam" id="PF03023">
    <property type="entry name" value="MurJ"/>
    <property type="match status" value="1"/>
</dbReference>
<comment type="subcellular location">
    <subcellularLocation>
        <location evidence="1">Cell membrane</location>
        <topology evidence="1">Multi-pass membrane protein</topology>
    </subcellularLocation>
</comment>
<evidence type="ECO:0000256" key="5">
    <source>
        <dbReference type="ARBA" id="ARBA00022984"/>
    </source>
</evidence>
<dbReference type="GO" id="GO:0008360">
    <property type="term" value="P:regulation of cell shape"/>
    <property type="evidence" value="ECO:0007669"/>
    <property type="project" value="UniProtKB-KW"/>
</dbReference>
<feature type="transmembrane region" description="Helical" evidence="8">
    <location>
        <begin position="535"/>
        <end position="560"/>
    </location>
</feature>
<feature type="transmembrane region" description="Helical" evidence="8">
    <location>
        <begin position="469"/>
        <end position="492"/>
    </location>
</feature>
<dbReference type="GO" id="GO:0005886">
    <property type="term" value="C:plasma membrane"/>
    <property type="evidence" value="ECO:0007669"/>
    <property type="project" value="UniProtKB-SubCell"/>
</dbReference>
<reference evidence="9" key="1">
    <citation type="submission" date="2020-10" db="EMBL/GenBank/DDBJ databases">
        <authorList>
            <person name="Gilroy R."/>
        </authorList>
    </citation>
    <scope>NUCLEOTIDE SEQUENCE</scope>
    <source>
        <strain evidence="9">USAMLcec3-3695</strain>
    </source>
</reference>
<evidence type="ECO:0000256" key="6">
    <source>
        <dbReference type="ARBA" id="ARBA00022989"/>
    </source>
</evidence>
<evidence type="ECO:0000256" key="8">
    <source>
        <dbReference type="SAM" id="Phobius"/>
    </source>
</evidence>
<dbReference type="CDD" id="cd13124">
    <property type="entry name" value="MATE_SpoVB_like"/>
    <property type="match status" value="1"/>
</dbReference>
<feature type="transmembrane region" description="Helical" evidence="8">
    <location>
        <begin position="95"/>
        <end position="122"/>
    </location>
</feature>
<evidence type="ECO:0000313" key="9">
    <source>
        <dbReference type="EMBL" id="HIU56515.1"/>
    </source>
</evidence>
<evidence type="ECO:0000313" key="10">
    <source>
        <dbReference type="Proteomes" id="UP000824109"/>
    </source>
</evidence>
<accession>A0A9D1M9X1</accession>
<keyword evidence="6 8" id="KW-1133">Transmembrane helix</keyword>
<feature type="transmembrane region" description="Helical" evidence="8">
    <location>
        <begin position="134"/>
        <end position="152"/>
    </location>
</feature>
<dbReference type="InterPro" id="IPR050833">
    <property type="entry name" value="Poly_Biosynth_Transport"/>
</dbReference>
<feature type="transmembrane region" description="Helical" evidence="8">
    <location>
        <begin position="267"/>
        <end position="288"/>
    </location>
</feature>
<feature type="transmembrane region" description="Helical" evidence="8">
    <location>
        <begin position="504"/>
        <end position="523"/>
    </location>
</feature>
<feature type="transmembrane region" description="Helical" evidence="8">
    <location>
        <begin position="12"/>
        <end position="33"/>
    </location>
</feature>
<evidence type="ECO:0000256" key="7">
    <source>
        <dbReference type="ARBA" id="ARBA00023136"/>
    </source>
</evidence>
<dbReference type="InterPro" id="IPR002797">
    <property type="entry name" value="Polysacc_synth"/>
</dbReference>
<feature type="transmembrane region" description="Helical" evidence="8">
    <location>
        <begin position="402"/>
        <end position="426"/>
    </location>
</feature>
<comment type="caution">
    <text evidence="9">The sequence shown here is derived from an EMBL/GenBank/DDBJ whole genome shotgun (WGS) entry which is preliminary data.</text>
</comment>
<feature type="transmembrane region" description="Helical" evidence="8">
    <location>
        <begin position="375"/>
        <end position="396"/>
    </location>
</feature>
<feature type="transmembrane region" description="Helical" evidence="8">
    <location>
        <begin position="344"/>
        <end position="363"/>
    </location>
</feature>